<reference evidence="1" key="2">
    <citation type="journal article" date="2020" name="Nat. Commun.">
        <title>Large-scale genome sequencing of mycorrhizal fungi provides insights into the early evolution of symbiotic traits.</title>
        <authorList>
            <person name="Miyauchi S."/>
            <person name="Kiss E."/>
            <person name="Kuo A."/>
            <person name="Drula E."/>
            <person name="Kohler A."/>
            <person name="Sanchez-Garcia M."/>
            <person name="Morin E."/>
            <person name="Andreopoulos B."/>
            <person name="Barry K.W."/>
            <person name="Bonito G."/>
            <person name="Buee M."/>
            <person name="Carver A."/>
            <person name="Chen C."/>
            <person name="Cichocki N."/>
            <person name="Clum A."/>
            <person name="Culley D."/>
            <person name="Crous P.W."/>
            <person name="Fauchery L."/>
            <person name="Girlanda M."/>
            <person name="Hayes R.D."/>
            <person name="Keri Z."/>
            <person name="LaButti K."/>
            <person name="Lipzen A."/>
            <person name="Lombard V."/>
            <person name="Magnuson J."/>
            <person name="Maillard F."/>
            <person name="Murat C."/>
            <person name="Nolan M."/>
            <person name="Ohm R.A."/>
            <person name="Pangilinan J."/>
            <person name="Pereira M.F."/>
            <person name="Perotto S."/>
            <person name="Peter M."/>
            <person name="Pfister S."/>
            <person name="Riley R."/>
            <person name="Sitrit Y."/>
            <person name="Stielow J.B."/>
            <person name="Szollosi G."/>
            <person name="Zifcakova L."/>
            <person name="Stursova M."/>
            <person name="Spatafora J.W."/>
            <person name="Tedersoo L."/>
            <person name="Vaario L.M."/>
            <person name="Yamada A."/>
            <person name="Yan M."/>
            <person name="Wang P."/>
            <person name="Xu J."/>
            <person name="Bruns T."/>
            <person name="Baldrian P."/>
            <person name="Vilgalys R."/>
            <person name="Dunand C."/>
            <person name="Henrissat B."/>
            <person name="Grigoriev I.V."/>
            <person name="Hibbett D."/>
            <person name="Nagy L.G."/>
            <person name="Martin F.M."/>
        </authorList>
    </citation>
    <scope>NUCLEOTIDE SEQUENCE</scope>
    <source>
        <strain evidence="1">P2</strain>
    </source>
</reference>
<dbReference type="EMBL" id="MU118237">
    <property type="protein sequence ID" value="KAF9643364.1"/>
    <property type="molecule type" value="Genomic_DNA"/>
</dbReference>
<reference evidence="1" key="1">
    <citation type="submission" date="2019-10" db="EMBL/GenBank/DDBJ databases">
        <authorList>
            <consortium name="DOE Joint Genome Institute"/>
            <person name="Kuo A."/>
            <person name="Miyauchi S."/>
            <person name="Kiss E."/>
            <person name="Drula E."/>
            <person name="Kohler A."/>
            <person name="Sanchez-Garcia M."/>
            <person name="Andreopoulos B."/>
            <person name="Barry K.W."/>
            <person name="Bonito G."/>
            <person name="Buee M."/>
            <person name="Carver A."/>
            <person name="Chen C."/>
            <person name="Cichocki N."/>
            <person name="Clum A."/>
            <person name="Culley D."/>
            <person name="Crous P.W."/>
            <person name="Fauchery L."/>
            <person name="Girlanda M."/>
            <person name="Hayes R."/>
            <person name="Keri Z."/>
            <person name="Labutti K."/>
            <person name="Lipzen A."/>
            <person name="Lombard V."/>
            <person name="Magnuson J."/>
            <person name="Maillard F."/>
            <person name="Morin E."/>
            <person name="Murat C."/>
            <person name="Nolan M."/>
            <person name="Ohm R."/>
            <person name="Pangilinan J."/>
            <person name="Pereira M."/>
            <person name="Perotto S."/>
            <person name="Peter M."/>
            <person name="Riley R."/>
            <person name="Sitrit Y."/>
            <person name="Stielow B."/>
            <person name="Szollosi G."/>
            <person name="Zifcakova L."/>
            <person name="Stursova M."/>
            <person name="Spatafora J.W."/>
            <person name="Tedersoo L."/>
            <person name="Vaario L.-M."/>
            <person name="Yamada A."/>
            <person name="Yan M."/>
            <person name="Wang P."/>
            <person name="Xu J."/>
            <person name="Bruns T."/>
            <person name="Baldrian P."/>
            <person name="Vilgalys R."/>
            <person name="Henrissat B."/>
            <person name="Grigoriev I.V."/>
            <person name="Hibbett D."/>
            <person name="Nagy L.G."/>
            <person name="Martin F.M."/>
        </authorList>
    </citation>
    <scope>NUCLEOTIDE SEQUENCE</scope>
    <source>
        <strain evidence="1">P2</strain>
    </source>
</reference>
<dbReference type="Proteomes" id="UP000886501">
    <property type="component" value="Unassembled WGS sequence"/>
</dbReference>
<evidence type="ECO:0000313" key="2">
    <source>
        <dbReference type="Proteomes" id="UP000886501"/>
    </source>
</evidence>
<gene>
    <name evidence="1" type="ORF">BDM02DRAFT_3181828</name>
</gene>
<proteinExistence type="predicted"/>
<accession>A0ACB6Z1I3</accession>
<comment type="caution">
    <text evidence="1">The sequence shown here is derived from an EMBL/GenBank/DDBJ whole genome shotgun (WGS) entry which is preliminary data.</text>
</comment>
<keyword evidence="2" id="KW-1185">Reference proteome</keyword>
<name>A0ACB6Z1I3_THEGA</name>
<evidence type="ECO:0000313" key="1">
    <source>
        <dbReference type="EMBL" id="KAF9643364.1"/>
    </source>
</evidence>
<protein>
    <submittedName>
        <fullName evidence="1">MED14-domain-containing protein</fullName>
    </submittedName>
</protein>
<sequence length="1154" mass="128054">MDVAVNGTAPMLLPPGQPPHEPQVNGFHHDLTIERLEQELPMVFDGQIPLGDLVSRVVQSIYAELVEHADTLPGTSSDQARKRILADWVVKTKKQVVKLYAIVKWSRDADVVQKAMNITAFLMDQNRQFQDAVYGLNYAKESLDPARLRNHDLLTSLDVLTTGTYRRLPSAIKQLIIPPTPLTDEQVEKVLADLEHAIRYRLRMDEIIPVEMVSYTVHDGRVFFTAPKLFEASLFLGGSQRDDGWFFANVRFLFTIGGDLTGIQDFPRQPTGMLNRHITDEANARLRYYIPDSPEFQPPPEAPQKPQLLANTVDAPLVRVFNFLQFMSLAYQLEILCYQAERMRTLGWAEYLAVEVTPTRKSFKVSYWIRKQPPTMPGRPPPRTKLPPQGGTLTVSIVEAKDPSKPGSRPLGGLIGGPARCANARVLAEIQEKSKLQPGHRPSDDVESLKLEVKWDPSPSALGVMLTAEESKLPVELATIDADSLDLEGLLRKVLDRHAYAILQSLQSQLKRSPTSSFGEAQLDREAGVPGLRINLCADEVVVVSIDPRTGRLNLRDTGNLATAKRGPRFLKVSDQLNENPGMLFNALHGLRLTLITELVEHKANYLGLQFYRTRNFSREELAKLGPAARGTVYIQLLSFPSHYLVLVITDDDFRYALIHVAVLLDSPLTALVMEDIGWLNVKRIRGESEYTITEETSVLYSVPPLPRKKGDQGSCQERRGGNFSLDNQLLRELYAYCCARVAYAKVERQFKLRGIPFMNVTPTSPGTPAHLQSCLARSIPALCVQSSDILSGAPAAEAAMPNIRVIPLNWWSEKKVQVVTCVKLKYVQQPIGKKARTSNIIRPSKAIIYDTAEAVVSFLSEDVDKCVDEFLEEWANVSKMVVIAREVARMAKVRNWHDVRLLSFDLQTVEFAYAASYSVSITSIDQLSATGGSYSLRFSRDGHGGDNPHEDAEPFFRNLLRAGKLLPSLNRVVSVLRDTLPIVALLETFRSEAVARGSFLDSFPKAAGWYRLLYGDSRHALDFRLMTEQRIAILDASYSIFADVPVSKLKTPSNGPNNNANGNNNKNSNSGSSSSSNSNPNSVDNLVMLQQIPDFKKVVSEIVAGESGNSVFSIDVGLICGVDAVKRVGKALHDRLVVEPTKPSATGENSASS</sequence>
<organism evidence="1 2">
    <name type="scientific">Thelephora ganbajun</name>
    <name type="common">Ganba fungus</name>
    <dbReference type="NCBI Taxonomy" id="370292"/>
    <lineage>
        <taxon>Eukaryota</taxon>
        <taxon>Fungi</taxon>
        <taxon>Dikarya</taxon>
        <taxon>Basidiomycota</taxon>
        <taxon>Agaricomycotina</taxon>
        <taxon>Agaricomycetes</taxon>
        <taxon>Thelephorales</taxon>
        <taxon>Thelephoraceae</taxon>
        <taxon>Thelephora</taxon>
    </lineage>
</organism>